<evidence type="ECO:0000313" key="1">
    <source>
        <dbReference type="EMBL" id="KAI9903342.1"/>
    </source>
</evidence>
<reference evidence="1" key="1">
    <citation type="submission" date="2022-10" db="EMBL/GenBank/DDBJ databases">
        <title>Complete Genome of Trichothecium roseum strain YXFP-22015, a Plant Pathogen Isolated from Citrus.</title>
        <authorList>
            <person name="Wang Y."/>
            <person name="Zhu L."/>
        </authorList>
    </citation>
    <scope>NUCLEOTIDE SEQUENCE</scope>
    <source>
        <strain evidence="1">YXFP-22015</strain>
    </source>
</reference>
<dbReference type="EMBL" id="CM047941">
    <property type="protein sequence ID" value="KAI9903342.1"/>
    <property type="molecule type" value="Genomic_DNA"/>
</dbReference>
<protein>
    <submittedName>
        <fullName evidence="1">Uncharacterized protein</fullName>
    </submittedName>
</protein>
<name>A0ACC0VA85_9HYPO</name>
<sequence>MWTQTVRHLAVVGSLLGASSALPQGTSGDSSSSTACNNSPSLCDKKYSEITHLGAHDSAFLRDDSTGNSIAGNQYYNATYALDAGLRLLQAQVHVEDSELRLCHTSCSILDAGPLQDWLTKVREWIDDKPNDVVTILLVNDDDGTTADFAKAFEGAGLSQYGYVPEGTTGGWPTLQSMIDDKKRVVSFVTNIETDQSSAYLLDEFSHVFETPFEVTELTGFGCDVDRPKKIASGADAIADGKLSLVNHFKYAGITDSIQFPDVDSIQTVNDPGTSQGNIGLHLQTCSKEWGSRPNFVLVDFYSEGDPLAAVDSMNSVSDATGREENVPTTNDAGERRNNLGSAALVAALAGAIMLI</sequence>
<accession>A0ACC0VA85</accession>
<evidence type="ECO:0000313" key="2">
    <source>
        <dbReference type="Proteomes" id="UP001163324"/>
    </source>
</evidence>
<gene>
    <name evidence="1" type="ORF">N3K66_002694</name>
</gene>
<organism evidence="1 2">
    <name type="scientific">Trichothecium roseum</name>
    <dbReference type="NCBI Taxonomy" id="47278"/>
    <lineage>
        <taxon>Eukaryota</taxon>
        <taxon>Fungi</taxon>
        <taxon>Dikarya</taxon>
        <taxon>Ascomycota</taxon>
        <taxon>Pezizomycotina</taxon>
        <taxon>Sordariomycetes</taxon>
        <taxon>Hypocreomycetidae</taxon>
        <taxon>Hypocreales</taxon>
        <taxon>Hypocreales incertae sedis</taxon>
        <taxon>Trichothecium</taxon>
    </lineage>
</organism>
<proteinExistence type="predicted"/>
<comment type="caution">
    <text evidence="1">The sequence shown here is derived from an EMBL/GenBank/DDBJ whole genome shotgun (WGS) entry which is preliminary data.</text>
</comment>
<dbReference type="Proteomes" id="UP001163324">
    <property type="component" value="Chromosome 2"/>
</dbReference>
<keyword evidence="2" id="KW-1185">Reference proteome</keyword>